<dbReference type="EMBL" id="AGEG01000009">
    <property type="protein sequence ID" value="EHR37169.1"/>
    <property type="molecule type" value="Genomic_DNA"/>
</dbReference>
<feature type="domain" description="Methyltransferase small" evidence="3">
    <location>
        <begin position="29"/>
        <end position="198"/>
    </location>
</feature>
<dbReference type="SUPFAM" id="SSF53335">
    <property type="entry name" value="S-adenosyl-L-methionine-dependent methyltransferases"/>
    <property type="match status" value="1"/>
</dbReference>
<keyword evidence="2" id="KW-0808">Transferase</keyword>
<dbReference type="eggNOG" id="COG2813">
    <property type="taxonomic scope" value="Bacteria"/>
</dbReference>
<dbReference type="PATRIC" id="fig|883113.3.peg.728"/>
<evidence type="ECO:0000313" key="5">
    <source>
        <dbReference type="Proteomes" id="UP000006190"/>
    </source>
</evidence>
<evidence type="ECO:0000256" key="2">
    <source>
        <dbReference type="ARBA" id="ARBA00022679"/>
    </source>
</evidence>
<dbReference type="PANTHER" id="PTHR47816:SF4">
    <property type="entry name" value="RIBOSOMAL RNA SMALL SUBUNIT METHYLTRANSFERASE C"/>
    <property type="match status" value="1"/>
</dbReference>
<evidence type="ECO:0000259" key="3">
    <source>
        <dbReference type="Pfam" id="PF05175"/>
    </source>
</evidence>
<keyword evidence="1" id="KW-0489">Methyltransferase</keyword>
<dbReference type="OrthoDB" id="9764961at2"/>
<evidence type="ECO:0000256" key="1">
    <source>
        <dbReference type="ARBA" id="ARBA00022603"/>
    </source>
</evidence>
<protein>
    <recommendedName>
        <fullName evidence="3">Methyltransferase small domain-containing protein</fullName>
    </recommendedName>
</protein>
<keyword evidence="5" id="KW-1185">Reference proteome</keyword>
<dbReference type="GO" id="GO:0008757">
    <property type="term" value="F:S-adenosylmethionine-dependent methyltransferase activity"/>
    <property type="evidence" value="ECO:0007669"/>
    <property type="project" value="InterPro"/>
</dbReference>
<comment type="caution">
    <text evidence="4">The sequence shown here is derived from an EMBL/GenBank/DDBJ whole genome shotgun (WGS) entry which is preliminary data.</text>
</comment>
<dbReference type="CDD" id="cd02440">
    <property type="entry name" value="AdoMet_MTases"/>
    <property type="match status" value="1"/>
</dbReference>
<dbReference type="InterPro" id="IPR007848">
    <property type="entry name" value="Small_mtfrase_dom"/>
</dbReference>
<organism evidence="4 5">
    <name type="scientific">Facklamia languida CCUG 37842</name>
    <dbReference type="NCBI Taxonomy" id="883113"/>
    <lineage>
        <taxon>Bacteria</taxon>
        <taxon>Bacillati</taxon>
        <taxon>Bacillota</taxon>
        <taxon>Bacilli</taxon>
        <taxon>Lactobacillales</taxon>
        <taxon>Aerococcaceae</taxon>
        <taxon>Facklamia</taxon>
    </lineage>
</organism>
<dbReference type="STRING" id="883113.HMPREF9708_00730"/>
<evidence type="ECO:0000313" key="4">
    <source>
        <dbReference type="EMBL" id="EHR37169.1"/>
    </source>
</evidence>
<dbReference type="Gene3D" id="3.40.50.150">
    <property type="entry name" value="Vaccinia Virus protein VP39"/>
    <property type="match status" value="1"/>
</dbReference>
<accession>H3NIP1</accession>
<name>H3NIP1_9LACT</name>
<dbReference type="GO" id="GO:0032259">
    <property type="term" value="P:methylation"/>
    <property type="evidence" value="ECO:0007669"/>
    <property type="project" value="UniProtKB-KW"/>
</dbReference>
<dbReference type="RefSeq" id="WP_006308757.1">
    <property type="nucleotide sequence ID" value="NZ_JH601133.1"/>
</dbReference>
<dbReference type="PANTHER" id="PTHR47816">
    <property type="entry name" value="RIBOSOMAL RNA SMALL SUBUNIT METHYLTRANSFERASE C"/>
    <property type="match status" value="1"/>
</dbReference>
<gene>
    <name evidence="4" type="ORF">HMPREF9708_00730</name>
</gene>
<dbReference type="AlphaFoldDB" id="H3NIP1"/>
<proteinExistence type="predicted"/>
<dbReference type="Pfam" id="PF05175">
    <property type="entry name" value="MTS"/>
    <property type="match status" value="1"/>
</dbReference>
<dbReference type="Proteomes" id="UP000006190">
    <property type="component" value="Unassembled WGS sequence"/>
</dbReference>
<reference evidence="4 5" key="1">
    <citation type="submission" date="2012-01" db="EMBL/GenBank/DDBJ databases">
        <title>The Genome Sequence of Facklamia languida CCUG 37842.</title>
        <authorList>
            <consortium name="The Broad Institute Genome Sequencing Platform"/>
            <person name="Earl A."/>
            <person name="Ward D."/>
            <person name="Feldgarden M."/>
            <person name="Gevers D."/>
            <person name="Huys G."/>
            <person name="Young S.K."/>
            <person name="Zeng Q."/>
            <person name="Gargeya S."/>
            <person name="Fitzgerald M."/>
            <person name="Haas B."/>
            <person name="Abouelleil A."/>
            <person name="Alvarado L."/>
            <person name="Arachchi H.M."/>
            <person name="Berlin A."/>
            <person name="Chapman S.B."/>
            <person name="Gearin G."/>
            <person name="Goldberg J."/>
            <person name="Griggs A."/>
            <person name="Gujja S."/>
            <person name="Hansen M."/>
            <person name="Heiman D."/>
            <person name="Howarth C."/>
            <person name="Larimer J."/>
            <person name="Lui A."/>
            <person name="MacDonald P.J.P."/>
            <person name="McCowen C."/>
            <person name="Montmayeur A."/>
            <person name="Murphy C."/>
            <person name="Neiman D."/>
            <person name="Pearson M."/>
            <person name="Priest M."/>
            <person name="Roberts A."/>
            <person name="Saif S."/>
            <person name="Shea T."/>
            <person name="Sisk P."/>
            <person name="Stolte C."/>
            <person name="Sykes S."/>
            <person name="Wortman J."/>
            <person name="Nusbaum C."/>
            <person name="Birren B."/>
        </authorList>
    </citation>
    <scope>NUCLEOTIDE SEQUENCE [LARGE SCALE GENOMIC DNA]</scope>
    <source>
        <strain evidence="4 5">CCUG 37842</strain>
    </source>
</reference>
<dbReference type="InterPro" id="IPR029063">
    <property type="entry name" value="SAM-dependent_MTases_sf"/>
</dbReference>
<sequence length="203" mass="22530">MPDHYYSHQPTSDHDYQSFSTEVAGQFMSFATDAGVFSKDRMDFGSRLLVETLVDQLQATPDALLELGSGYGPIAISLAKVYPSCSVMGLELNQRALELAKQNALANQASNVTFELADVLEWQGNGDFSHVVTNPPIRAGKAVIQAFADQAYRALRPGGELWLVIQKKQGAPSMEVYLNQRFDQVDRVKRSKGYWILRAIKKA</sequence>
<dbReference type="HOGENOM" id="CLU_018398_7_2_9"/>
<dbReference type="InterPro" id="IPR046977">
    <property type="entry name" value="RsmC/RlmG"/>
</dbReference>